<proteinExistence type="predicted"/>
<evidence type="ECO:0000313" key="1">
    <source>
        <dbReference type="EMBL" id="VFJ59976.1"/>
    </source>
</evidence>
<sequence length="280" mass="32213">MPGHVATIHNRLRIMDPGKAANKIKVDITVVSGRRPELLERTLSSFADLVFPNFEPGRAIVNIDPFCGTNEDTERCVEIAHRYLPDPTVLVQETASFGASVKRLWMATSAPFVLHLEDDWIALENIEPRSVFPLFEGQTRMVSLMCTSKNWNGRDRYHCRRKRITFFYLSRHPDPKRPVFTTSPSFIEGEFARRCGMLMNPDLDPEKQFHNKRNHALQSYASGYANRFLIGRKRPMVIADIGRDWRDAQRIEKRIIDGRSIWVEQVAERSSAGSSRQNAR</sequence>
<dbReference type="EMBL" id="CAADEX010000088">
    <property type="protein sequence ID" value="VFJ59976.1"/>
    <property type="molecule type" value="Genomic_DNA"/>
</dbReference>
<evidence type="ECO:0008006" key="2">
    <source>
        <dbReference type="Google" id="ProtNLM"/>
    </source>
</evidence>
<dbReference type="InterPro" id="IPR029044">
    <property type="entry name" value="Nucleotide-diphossugar_trans"/>
</dbReference>
<protein>
    <recommendedName>
        <fullName evidence="2">Glycosyl transferase family 2</fullName>
    </recommendedName>
</protein>
<gene>
    <name evidence="1" type="ORF">BECKDK2373B_GA0170837_108811</name>
</gene>
<accession>A0A450T0X2</accession>
<dbReference type="AlphaFoldDB" id="A0A450T0X2"/>
<dbReference type="SUPFAM" id="SSF53448">
    <property type="entry name" value="Nucleotide-diphospho-sugar transferases"/>
    <property type="match status" value="1"/>
</dbReference>
<reference evidence="1" key="1">
    <citation type="submission" date="2019-02" db="EMBL/GenBank/DDBJ databases">
        <authorList>
            <person name="Gruber-Vodicka R. H."/>
            <person name="Seah K. B. B."/>
        </authorList>
    </citation>
    <scope>NUCLEOTIDE SEQUENCE</scope>
    <source>
        <strain evidence="1">BECK_DK47</strain>
    </source>
</reference>
<organism evidence="1">
    <name type="scientific">Candidatus Kentrum sp. DK</name>
    <dbReference type="NCBI Taxonomy" id="2126562"/>
    <lineage>
        <taxon>Bacteria</taxon>
        <taxon>Pseudomonadati</taxon>
        <taxon>Pseudomonadota</taxon>
        <taxon>Gammaproteobacteria</taxon>
        <taxon>Candidatus Kentrum</taxon>
    </lineage>
</organism>
<name>A0A450T0X2_9GAMM</name>